<keyword evidence="2" id="KW-0732">Signal</keyword>
<dbReference type="Gene3D" id="3.40.710.10">
    <property type="entry name" value="DD-peptidase/beta-lactamase superfamily"/>
    <property type="match status" value="1"/>
</dbReference>
<feature type="region of interest" description="Disordered" evidence="1">
    <location>
        <begin position="65"/>
        <end position="84"/>
    </location>
</feature>
<keyword evidence="4" id="KW-0378">Hydrolase</keyword>
<dbReference type="AlphaFoldDB" id="A0A4V2Z3D5"/>
<dbReference type="FunCoup" id="A0A4V2Z3D5">
    <property type="interactions" value="101"/>
</dbReference>
<dbReference type="PANTHER" id="PTHR46825:SF7">
    <property type="entry name" value="D-ALANYL-D-ALANINE CARBOXYPEPTIDASE"/>
    <property type="match status" value="1"/>
</dbReference>
<feature type="compositionally biased region" description="Basic and acidic residues" evidence="1">
    <location>
        <begin position="65"/>
        <end position="77"/>
    </location>
</feature>
<dbReference type="EMBL" id="SMKZ01000008">
    <property type="protein sequence ID" value="TDE12278.1"/>
    <property type="molecule type" value="Genomic_DNA"/>
</dbReference>
<dbReference type="InterPro" id="IPR001466">
    <property type="entry name" value="Beta-lactam-related"/>
</dbReference>
<dbReference type="RefSeq" id="WP_131893272.1">
    <property type="nucleotide sequence ID" value="NZ_SMKZ01000008.1"/>
</dbReference>
<evidence type="ECO:0000313" key="5">
    <source>
        <dbReference type="Proteomes" id="UP000294739"/>
    </source>
</evidence>
<name>A0A4V2Z3D5_9ACTN</name>
<organism evidence="4 5">
    <name type="scientific">Jiangella asiatica</name>
    <dbReference type="NCBI Taxonomy" id="2530372"/>
    <lineage>
        <taxon>Bacteria</taxon>
        <taxon>Bacillati</taxon>
        <taxon>Actinomycetota</taxon>
        <taxon>Actinomycetes</taxon>
        <taxon>Jiangellales</taxon>
        <taxon>Jiangellaceae</taxon>
        <taxon>Jiangella</taxon>
    </lineage>
</organism>
<protein>
    <submittedName>
        <fullName evidence="4">Class A beta-lactamase-related serine hydrolase</fullName>
    </submittedName>
</protein>
<dbReference type="InterPro" id="IPR050491">
    <property type="entry name" value="AmpC-like"/>
</dbReference>
<comment type="caution">
    <text evidence="4">The sequence shown here is derived from an EMBL/GenBank/DDBJ whole genome shotgun (WGS) entry which is preliminary data.</text>
</comment>
<accession>A0A4V2Z3D5</accession>
<feature type="domain" description="Beta-lactamase-related" evidence="3">
    <location>
        <begin position="47"/>
        <end position="361"/>
    </location>
</feature>
<feature type="chain" id="PRO_5020820199" evidence="2">
    <location>
        <begin position="29"/>
        <end position="413"/>
    </location>
</feature>
<evidence type="ECO:0000256" key="1">
    <source>
        <dbReference type="SAM" id="MobiDB-lite"/>
    </source>
</evidence>
<keyword evidence="5" id="KW-1185">Reference proteome</keyword>
<dbReference type="SUPFAM" id="SSF56601">
    <property type="entry name" value="beta-lactamase/transpeptidase-like"/>
    <property type="match status" value="1"/>
</dbReference>
<proteinExistence type="predicted"/>
<evidence type="ECO:0000256" key="2">
    <source>
        <dbReference type="SAM" id="SignalP"/>
    </source>
</evidence>
<dbReference type="OrthoDB" id="5177574at2"/>
<dbReference type="Proteomes" id="UP000294739">
    <property type="component" value="Unassembled WGS sequence"/>
</dbReference>
<dbReference type="InParanoid" id="A0A4V2Z3D5"/>
<dbReference type="Pfam" id="PF00144">
    <property type="entry name" value="Beta-lactamase"/>
    <property type="match status" value="1"/>
</dbReference>
<feature type="signal peptide" evidence="2">
    <location>
        <begin position="1"/>
        <end position="28"/>
    </location>
</feature>
<gene>
    <name evidence="4" type="ORF">E1269_08360</name>
</gene>
<evidence type="ECO:0000259" key="3">
    <source>
        <dbReference type="Pfam" id="PF00144"/>
    </source>
</evidence>
<sequence length="413" mass="44222">MRRQLLIFLTVVASLLPAALVAVPAVSAARAPDTADLDTALLERALDAVDAAGMPGVVVEVRDGDERWTSARGERDPSASSPEAVETTDLFRVGSVTKSMVTTVLLQLVDEGRLGLDDPVAGHLPGVLPYKEPITVRQLLGHTSGVPDYFVDVYPSLARRSADDVERNLLRYYRPEQLVGIATQRPLDFAPDQYYSYSNTGYYVIGLLIEEITGNAIEDELARRVFEPAGLTDTSFPRFSPVIDGEHANAYYATEHPGEPHIDTTRLSPTQLWAAGAVVSTSTDINTFFRAMFDGTLVPAELLAEAFELTTQSRGTYGLGIQAAPAECPEIAGGIAYGHTGGTLGHTTYSFGSPDGSRHLTVTLTLDDQLAPSEELGAALNGMLVAGLCGIDVTETRVTGRMDLLGRIETVLG</sequence>
<dbReference type="PANTHER" id="PTHR46825">
    <property type="entry name" value="D-ALANYL-D-ALANINE-CARBOXYPEPTIDASE/ENDOPEPTIDASE AMPH"/>
    <property type="match status" value="1"/>
</dbReference>
<reference evidence="4 5" key="1">
    <citation type="submission" date="2019-03" db="EMBL/GenBank/DDBJ databases">
        <title>Draft genome sequences of novel Actinobacteria.</title>
        <authorList>
            <person name="Sahin N."/>
            <person name="Ay H."/>
            <person name="Saygin H."/>
        </authorList>
    </citation>
    <scope>NUCLEOTIDE SEQUENCE [LARGE SCALE GENOMIC DNA]</scope>
    <source>
        <strain evidence="4 5">5K138</strain>
    </source>
</reference>
<dbReference type="InterPro" id="IPR012338">
    <property type="entry name" value="Beta-lactam/transpept-like"/>
</dbReference>
<dbReference type="GO" id="GO:0016787">
    <property type="term" value="F:hydrolase activity"/>
    <property type="evidence" value="ECO:0007669"/>
    <property type="project" value="UniProtKB-KW"/>
</dbReference>
<evidence type="ECO:0000313" key="4">
    <source>
        <dbReference type="EMBL" id="TDE12278.1"/>
    </source>
</evidence>